<name>A0A0A1TRL7_9HYPO</name>
<evidence type="ECO:0000313" key="2">
    <source>
        <dbReference type="Proteomes" id="UP000039046"/>
    </source>
</evidence>
<dbReference type="CDD" id="cd02440">
    <property type="entry name" value="AdoMet_MTases"/>
    <property type="match status" value="1"/>
</dbReference>
<dbReference type="HOGENOM" id="CLU_058846_1_0_1"/>
<evidence type="ECO:0000313" key="1">
    <source>
        <dbReference type="EMBL" id="CEJ94760.1"/>
    </source>
</evidence>
<dbReference type="Gene3D" id="3.40.50.150">
    <property type="entry name" value="Vaccinia Virus protein VP39"/>
    <property type="match status" value="1"/>
</dbReference>
<protein>
    <submittedName>
        <fullName evidence="1">Uncharacterized protein</fullName>
    </submittedName>
</protein>
<dbReference type="Pfam" id="PF13489">
    <property type="entry name" value="Methyltransf_23"/>
    <property type="match status" value="1"/>
</dbReference>
<sequence>MTTFTPFTVDQAPQIASYAAGDEKHRYIEIGQTEHRLHLINFWQIRPGARVLEIGCGQGTTTSVLAHIVGPDGHVDAVDPASPDYGCPLTLGQAQAHLSGTEIGPRITWHNEDPVEFLASGDAKWDYVVFAHCIWYFDSPEILEKMLSALKGRATNLVIAEYALKATKRDAEAHVLAAIARASLEAHNKAREANIRCLLGPNAIRESAEKTGWAFQGDDNVVPDVDLLDGSWEVGDVKGKHFVEEIDQHIQDDRVKTMLKSARDAVIAAAAKVEAKRPLTMDVWISKFN</sequence>
<dbReference type="SUPFAM" id="SSF53335">
    <property type="entry name" value="S-adenosyl-L-methionine-dependent methyltransferases"/>
    <property type="match status" value="1"/>
</dbReference>
<dbReference type="Proteomes" id="UP000039046">
    <property type="component" value="Unassembled WGS sequence"/>
</dbReference>
<dbReference type="OrthoDB" id="202203at2759"/>
<accession>A0A0A1TRL7</accession>
<dbReference type="AlphaFoldDB" id="A0A0A1TRL7"/>
<proteinExistence type="predicted"/>
<dbReference type="STRING" id="1531966.A0A0A1TRL7"/>
<dbReference type="InterPro" id="IPR029063">
    <property type="entry name" value="SAM-dependent_MTases_sf"/>
</dbReference>
<gene>
    <name evidence="1" type="ORF">VHEMI10274</name>
</gene>
<organism evidence="1 2">
    <name type="scientific">[Torrubiella] hemipterigena</name>
    <dbReference type="NCBI Taxonomy" id="1531966"/>
    <lineage>
        <taxon>Eukaryota</taxon>
        <taxon>Fungi</taxon>
        <taxon>Dikarya</taxon>
        <taxon>Ascomycota</taxon>
        <taxon>Pezizomycotina</taxon>
        <taxon>Sordariomycetes</taxon>
        <taxon>Hypocreomycetidae</taxon>
        <taxon>Hypocreales</taxon>
        <taxon>Clavicipitaceae</taxon>
        <taxon>Clavicipitaceae incertae sedis</taxon>
        <taxon>'Torrubiella' clade</taxon>
    </lineage>
</organism>
<reference evidence="1 2" key="1">
    <citation type="journal article" date="2015" name="Genome Announc.">
        <title>Draft Genome Sequence and Gene Annotation of the Entomopathogenic Fungus Verticillium hemipterigenum.</title>
        <authorList>
            <person name="Horn F."/>
            <person name="Habel A."/>
            <person name="Scharf D.H."/>
            <person name="Dworschak J."/>
            <person name="Brakhage A.A."/>
            <person name="Guthke R."/>
            <person name="Hertweck C."/>
            <person name="Linde J."/>
        </authorList>
    </citation>
    <scope>NUCLEOTIDE SEQUENCE [LARGE SCALE GENOMIC DNA]</scope>
</reference>
<keyword evidence="2" id="KW-1185">Reference proteome</keyword>
<dbReference type="EMBL" id="CDHN01000007">
    <property type="protein sequence ID" value="CEJ94760.1"/>
    <property type="molecule type" value="Genomic_DNA"/>
</dbReference>